<dbReference type="GO" id="GO:0005930">
    <property type="term" value="C:axoneme"/>
    <property type="evidence" value="ECO:0007669"/>
    <property type="project" value="TreeGrafter"/>
</dbReference>
<dbReference type="GO" id="GO:0036064">
    <property type="term" value="C:ciliary basal body"/>
    <property type="evidence" value="ECO:0007669"/>
    <property type="project" value="TreeGrafter"/>
</dbReference>
<dbReference type="PANTHER" id="PTHR16074:SF4">
    <property type="entry name" value="BARDET-BIEDL SYNDROME 7 PROTEIN"/>
    <property type="match status" value="1"/>
</dbReference>
<organism evidence="4 5">
    <name type="scientific">Paragonimus westermani</name>
    <dbReference type="NCBI Taxonomy" id="34504"/>
    <lineage>
        <taxon>Eukaryota</taxon>
        <taxon>Metazoa</taxon>
        <taxon>Spiralia</taxon>
        <taxon>Lophotrochozoa</taxon>
        <taxon>Platyhelminthes</taxon>
        <taxon>Trematoda</taxon>
        <taxon>Digenea</taxon>
        <taxon>Plagiorchiida</taxon>
        <taxon>Troglotremata</taxon>
        <taxon>Troglotrematidae</taxon>
        <taxon>Paragonimus</taxon>
    </lineage>
</organism>
<dbReference type="InterPro" id="IPR056335">
    <property type="entry name" value="BBS7_hairpin"/>
</dbReference>
<dbReference type="Pfam" id="PF23361">
    <property type="entry name" value="BBS7_pf"/>
    <property type="match status" value="1"/>
</dbReference>
<comment type="caution">
    <text evidence="4">The sequence shown here is derived from an EMBL/GenBank/DDBJ whole genome shotgun (WGS) entry which is preliminary data.</text>
</comment>
<dbReference type="GO" id="GO:0034464">
    <property type="term" value="C:BBSome"/>
    <property type="evidence" value="ECO:0007669"/>
    <property type="project" value="TreeGrafter"/>
</dbReference>
<evidence type="ECO:0000313" key="5">
    <source>
        <dbReference type="Proteomes" id="UP000324629"/>
    </source>
</evidence>
<dbReference type="Pfam" id="PF23360">
    <property type="entry name" value="BBS7_GAE"/>
    <property type="match status" value="1"/>
</dbReference>
<keyword evidence="5" id="KW-1185">Reference proteome</keyword>
<accession>A0A5J4NVB4</accession>
<name>A0A5J4NVB4_9TREM</name>
<gene>
    <name evidence="4" type="ORF">DEA37_0000096</name>
</gene>
<sequence>MPRKEGLLGGPHPESLTQKSDLDDIKNLEEQLHQIRSAVVSGSNVNLLTLASLQLVHSFNLDTELSAYCLKLESPVSIDHVLVQCDCPIDLLDQDDGTAIRSDTQLNFEDRNVVLTTFRCQANTTHLTLYMRTVEGQFGVLRVYVAPRSDGPIACKQLEFPIRPLSLHRRTHTFPEDCERPLNRLTLSGRFSLAEMHQWVQVCLPETPDKPPIVTEEATGIKETMETGDEEHVRLIYESTFIGSKLECCYKKQQATFRSDNISTIAILKDVLTKEATKRKIILSLDIDIHPDSVEYTLRTIHPKLESLIILVRKVGLITPLQELVSSQSHNFSSSGARMKGSTTRNDNPLPGSLPADYAAIWREASSLQALYKQHPCTLERLYGCIVDLYIDKYRFQGDDVRARVPGLLEVLKHYDFHRILQYFNEH</sequence>
<reference evidence="4 5" key="1">
    <citation type="journal article" date="2019" name="Gigascience">
        <title>Whole-genome sequence of the oriental lung fluke Paragonimus westermani.</title>
        <authorList>
            <person name="Oey H."/>
            <person name="Zakrzewski M."/>
            <person name="Narain K."/>
            <person name="Devi K.R."/>
            <person name="Agatsuma T."/>
            <person name="Nawaratna S."/>
            <person name="Gobert G.N."/>
            <person name="Jones M.K."/>
            <person name="Ragan M.A."/>
            <person name="McManus D.P."/>
            <person name="Krause L."/>
        </authorList>
    </citation>
    <scope>NUCLEOTIDE SEQUENCE [LARGE SCALE GENOMIC DNA]</scope>
    <source>
        <strain evidence="4 5">IND2009</strain>
    </source>
</reference>
<dbReference type="InterPro" id="IPR056333">
    <property type="entry name" value="BBS7_pf_dom"/>
</dbReference>
<feature type="domain" description="BBS7 platform" evidence="3">
    <location>
        <begin position="168"/>
        <end position="288"/>
    </location>
</feature>
<dbReference type="Proteomes" id="UP000324629">
    <property type="component" value="Unassembled WGS sequence"/>
</dbReference>
<evidence type="ECO:0000313" key="4">
    <source>
        <dbReference type="EMBL" id="KAA3679503.1"/>
    </source>
</evidence>
<dbReference type="InterPro" id="IPR056334">
    <property type="entry name" value="BBS7_GAE_dom"/>
</dbReference>
<dbReference type="AlphaFoldDB" id="A0A5J4NVB4"/>
<evidence type="ECO:0000259" key="2">
    <source>
        <dbReference type="Pfam" id="PF23360"/>
    </source>
</evidence>
<dbReference type="GO" id="GO:0008104">
    <property type="term" value="P:intracellular protein localization"/>
    <property type="evidence" value="ECO:0007669"/>
    <property type="project" value="TreeGrafter"/>
</dbReference>
<dbReference type="EMBL" id="QNGE01000717">
    <property type="protein sequence ID" value="KAA3679503.1"/>
    <property type="molecule type" value="Genomic_DNA"/>
</dbReference>
<dbReference type="Pfam" id="PF23349">
    <property type="entry name" value="BBS7_hp"/>
    <property type="match status" value="1"/>
</dbReference>
<dbReference type="PANTHER" id="PTHR16074">
    <property type="entry name" value="BARDET-BIEDL SYNDROME 7 PROTEIN"/>
    <property type="match status" value="1"/>
</dbReference>
<dbReference type="GO" id="GO:0043005">
    <property type="term" value="C:neuron projection"/>
    <property type="evidence" value="ECO:0007669"/>
    <property type="project" value="TreeGrafter"/>
</dbReference>
<evidence type="ECO:0000259" key="1">
    <source>
        <dbReference type="Pfam" id="PF23349"/>
    </source>
</evidence>
<protein>
    <submittedName>
        <fullName evidence="4">Bardet-Biedl syndrome 7 protein</fullName>
    </submittedName>
</protein>
<feature type="domain" description="BBS7 GAE" evidence="2">
    <location>
        <begin position="53"/>
        <end position="156"/>
    </location>
</feature>
<proteinExistence type="predicted"/>
<feature type="domain" description="BBS7 helical hairpin" evidence="1">
    <location>
        <begin position="354"/>
        <end position="424"/>
    </location>
</feature>
<dbReference type="GO" id="GO:0016020">
    <property type="term" value="C:membrane"/>
    <property type="evidence" value="ECO:0007669"/>
    <property type="project" value="TreeGrafter"/>
</dbReference>
<dbReference type="GO" id="GO:0060271">
    <property type="term" value="P:cilium assembly"/>
    <property type="evidence" value="ECO:0007669"/>
    <property type="project" value="TreeGrafter"/>
</dbReference>
<evidence type="ECO:0000259" key="3">
    <source>
        <dbReference type="Pfam" id="PF23361"/>
    </source>
</evidence>